<evidence type="ECO:0000256" key="1">
    <source>
        <dbReference type="ARBA" id="ARBA00006484"/>
    </source>
</evidence>
<dbReference type="InterPro" id="IPR002347">
    <property type="entry name" value="SDR_fam"/>
</dbReference>
<evidence type="ECO:0000313" key="5">
    <source>
        <dbReference type="Proteomes" id="UP000826234"/>
    </source>
</evidence>
<dbReference type="Pfam" id="PF00106">
    <property type="entry name" value="adh_short"/>
    <property type="match status" value="2"/>
</dbReference>
<organism evidence="4 5">
    <name type="scientific">Phrynosoma platyrhinos</name>
    <name type="common">Desert horned lizard</name>
    <dbReference type="NCBI Taxonomy" id="52577"/>
    <lineage>
        <taxon>Eukaryota</taxon>
        <taxon>Metazoa</taxon>
        <taxon>Chordata</taxon>
        <taxon>Craniata</taxon>
        <taxon>Vertebrata</taxon>
        <taxon>Euteleostomi</taxon>
        <taxon>Lepidosauria</taxon>
        <taxon>Squamata</taxon>
        <taxon>Bifurcata</taxon>
        <taxon>Unidentata</taxon>
        <taxon>Episquamata</taxon>
        <taxon>Toxicofera</taxon>
        <taxon>Iguania</taxon>
        <taxon>Phrynosomatidae</taxon>
        <taxon>Phrynosomatinae</taxon>
        <taxon>Phrynosoma</taxon>
    </lineage>
</organism>
<dbReference type="InterPro" id="IPR036291">
    <property type="entry name" value="NAD(P)-bd_dom_sf"/>
</dbReference>
<dbReference type="Proteomes" id="UP000826234">
    <property type="component" value="Unassembled WGS sequence"/>
</dbReference>
<reference evidence="4 5" key="1">
    <citation type="journal article" date="2022" name="Gigascience">
        <title>A chromosome-level genome assembly and annotation of the desert horned lizard, Phrynosoma platyrhinos, provides insight into chromosomal rearrangements among reptiles.</title>
        <authorList>
            <person name="Koochekian N."/>
            <person name="Ascanio A."/>
            <person name="Farleigh K."/>
            <person name="Card D.C."/>
            <person name="Schield D.R."/>
            <person name="Castoe T.A."/>
            <person name="Jezkova T."/>
        </authorList>
    </citation>
    <scope>NUCLEOTIDE SEQUENCE [LARGE SCALE GENOMIC DNA]</scope>
    <source>
        <strain evidence="4">NK-2021</strain>
    </source>
</reference>
<feature type="transmembrane region" description="Helical" evidence="3">
    <location>
        <begin position="366"/>
        <end position="387"/>
    </location>
</feature>
<comment type="similarity">
    <text evidence="1 2">Belongs to the short-chain dehydrogenases/reductases (SDR) family.</text>
</comment>
<dbReference type="PANTHER" id="PTHR43313">
    <property type="entry name" value="SHORT-CHAIN DEHYDROGENASE/REDUCTASE FAMILY 9C"/>
    <property type="match status" value="1"/>
</dbReference>
<keyword evidence="3" id="KW-0472">Membrane</keyword>
<evidence type="ECO:0000313" key="4">
    <source>
        <dbReference type="EMBL" id="KAH0629250.1"/>
    </source>
</evidence>
<proteinExistence type="inferred from homology"/>
<name>A0ABQ7THL1_PHRPL</name>
<dbReference type="PANTHER" id="PTHR43313:SF12">
    <property type="entry name" value="RETINOL DEHYDROGENASE 5"/>
    <property type="match status" value="1"/>
</dbReference>
<keyword evidence="5" id="KW-1185">Reference proteome</keyword>
<keyword evidence="3" id="KW-1133">Transmembrane helix</keyword>
<evidence type="ECO:0008006" key="6">
    <source>
        <dbReference type="Google" id="ProtNLM"/>
    </source>
</evidence>
<sequence>MKASHPSVLGQSSLFLQASRDNSTMWCYVLLISVLWTVVWFFRDRQMLSTFKDKYVFITGCDTGFGNMLAKRLDKKGFQVLAGCLTQKGADNLQRSSSPNLRTILLDVTNSESIRKAVEWVKGEVGEKGEQGLGWGERAMHLLASQQTLPPRKEWSKVWAEESKVIYPSPPHQQSICILPGLFGLVNNAGVANPIGPTEWMSVEDYRKVMAVNTFGVIEVSLAFLPLLKRARGRVVNTSSVLGRLSANGGGYCISKYTVEAFSDSLRRDMYHFGVKVSIVEPGFFKTAVTNLESIETSLRQLWDRMSPETRQSYGEDFFPNYLKVQKFIMNIICDPDLSKVTNCMEHALQAKHPRSRYSAGWDAKFIWLPATYLPAFMVDIVLATVLPKPAHRVR</sequence>
<dbReference type="PRINTS" id="PR00081">
    <property type="entry name" value="GDHRDH"/>
</dbReference>
<accession>A0ABQ7THL1</accession>
<feature type="transmembrane region" description="Helical" evidence="3">
    <location>
        <begin position="23"/>
        <end position="42"/>
    </location>
</feature>
<protein>
    <recommendedName>
        <fullName evidence="6">Retinol dehydrogenase 5</fullName>
    </recommendedName>
</protein>
<dbReference type="PRINTS" id="PR00080">
    <property type="entry name" value="SDRFAMILY"/>
</dbReference>
<gene>
    <name evidence="4" type="ORF">JD844_011183</name>
</gene>
<dbReference type="Gene3D" id="3.40.50.720">
    <property type="entry name" value="NAD(P)-binding Rossmann-like Domain"/>
    <property type="match status" value="1"/>
</dbReference>
<evidence type="ECO:0000256" key="2">
    <source>
        <dbReference type="RuleBase" id="RU000363"/>
    </source>
</evidence>
<dbReference type="SUPFAM" id="SSF51735">
    <property type="entry name" value="NAD(P)-binding Rossmann-fold domains"/>
    <property type="match status" value="2"/>
</dbReference>
<keyword evidence="3" id="KW-0812">Transmembrane</keyword>
<comment type="caution">
    <text evidence="4">The sequence shown here is derived from an EMBL/GenBank/DDBJ whole genome shotgun (WGS) entry which is preliminary data.</text>
</comment>
<evidence type="ECO:0000256" key="3">
    <source>
        <dbReference type="SAM" id="Phobius"/>
    </source>
</evidence>
<dbReference type="EMBL" id="JAIPUX010000439">
    <property type="protein sequence ID" value="KAH0629250.1"/>
    <property type="molecule type" value="Genomic_DNA"/>
</dbReference>